<dbReference type="RefSeq" id="WP_191141370.1">
    <property type="nucleotide sequence ID" value="NZ_JACXAH010000002.1"/>
</dbReference>
<dbReference type="SMART" id="SM00530">
    <property type="entry name" value="HTH_XRE"/>
    <property type="match status" value="1"/>
</dbReference>
<dbReference type="AlphaFoldDB" id="A0A926N921"/>
<dbReference type="EMBL" id="JACXAH010000002">
    <property type="protein sequence ID" value="MBD1371095.1"/>
    <property type="molecule type" value="Genomic_DNA"/>
</dbReference>
<protein>
    <submittedName>
        <fullName evidence="3">Helix-turn-helix transcriptional regulator</fullName>
    </submittedName>
</protein>
<dbReference type="GO" id="GO:0003677">
    <property type="term" value="F:DNA binding"/>
    <property type="evidence" value="ECO:0007669"/>
    <property type="project" value="UniProtKB-KW"/>
</dbReference>
<evidence type="ECO:0000313" key="4">
    <source>
        <dbReference type="Proteomes" id="UP000661691"/>
    </source>
</evidence>
<reference evidence="3" key="1">
    <citation type="submission" date="2020-09" db="EMBL/GenBank/DDBJ databases">
        <title>A novel bacterium of genus Hazenella, isolated from South China Sea.</title>
        <authorList>
            <person name="Huang H."/>
            <person name="Mo K."/>
            <person name="Hu Y."/>
        </authorList>
    </citation>
    <scope>NUCLEOTIDE SEQUENCE</scope>
    <source>
        <strain evidence="3">IB182357</strain>
    </source>
</reference>
<dbReference type="PANTHER" id="PTHR46558">
    <property type="entry name" value="TRACRIPTIONAL REGULATORY PROTEIN-RELATED-RELATED"/>
    <property type="match status" value="1"/>
</dbReference>
<evidence type="ECO:0000259" key="2">
    <source>
        <dbReference type="PROSITE" id="PS50943"/>
    </source>
</evidence>
<keyword evidence="4" id="KW-1185">Reference proteome</keyword>
<keyword evidence="1" id="KW-0238">DNA-binding</keyword>
<dbReference type="Pfam" id="PF01381">
    <property type="entry name" value="HTH_3"/>
    <property type="match status" value="1"/>
</dbReference>
<sequence>MNFPTHLRQLRKDRKVTQLELAKQVGVDNSTISKWETGVFEPDASSIVKLAYYFQVSTDFLLGLYTEPQSILIQEDLELYKTSLIEQVDALIQDPVIIESQLAHQQVKQELFDIFQAIVVNNQQLSSHALKILLVHLHAVKKELC</sequence>
<evidence type="ECO:0000313" key="3">
    <source>
        <dbReference type="EMBL" id="MBD1371095.1"/>
    </source>
</evidence>
<dbReference type="SUPFAM" id="SSF47413">
    <property type="entry name" value="lambda repressor-like DNA-binding domains"/>
    <property type="match status" value="1"/>
</dbReference>
<dbReference type="PROSITE" id="PS50943">
    <property type="entry name" value="HTH_CROC1"/>
    <property type="match status" value="1"/>
</dbReference>
<comment type="caution">
    <text evidence="3">The sequence shown here is derived from an EMBL/GenBank/DDBJ whole genome shotgun (WGS) entry which is preliminary data.</text>
</comment>
<dbReference type="Proteomes" id="UP000661691">
    <property type="component" value="Unassembled WGS sequence"/>
</dbReference>
<dbReference type="InterPro" id="IPR001387">
    <property type="entry name" value="Cro/C1-type_HTH"/>
</dbReference>
<dbReference type="CDD" id="cd00093">
    <property type="entry name" value="HTH_XRE"/>
    <property type="match status" value="1"/>
</dbReference>
<organism evidence="3 4">
    <name type="scientific">Polycladospora coralii</name>
    <dbReference type="NCBI Taxonomy" id="2771432"/>
    <lineage>
        <taxon>Bacteria</taxon>
        <taxon>Bacillati</taxon>
        <taxon>Bacillota</taxon>
        <taxon>Bacilli</taxon>
        <taxon>Bacillales</taxon>
        <taxon>Thermoactinomycetaceae</taxon>
        <taxon>Polycladospora</taxon>
    </lineage>
</organism>
<feature type="domain" description="HTH cro/C1-type" evidence="2">
    <location>
        <begin position="7"/>
        <end position="61"/>
    </location>
</feature>
<gene>
    <name evidence="3" type="ORF">IC620_01815</name>
</gene>
<dbReference type="Gene3D" id="1.10.260.40">
    <property type="entry name" value="lambda repressor-like DNA-binding domains"/>
    <property type="match status" value="1"/>
</dbReference>
<evidence type="ECO:0000256" key="1">
    <source>
        <dbReference type="ARBA" id="ARBA00023125"/>
    </source>
</evidence>
<proteinExistence type="predicted"/>
<dbReference type="InterPro" id="IPR010982">
    <property type="entry name" value="Lambda_DNA-bd_dom_sf"/>
</dbReference>
<name>A0A926N921_9BACL</name>
<accession>A0A926N921</accession>
<dbReference type="PANTHER" id="PTHR46558:SF11">
    <property type="entry name" value="HTH-TYPE TRANSCRIPTIONAL REGULATOR XRE"/>
    <property type="match status" value="1"/>
</dbReference>